<dbReference type="GO" id="GO:0019843">
    <property type="term" value="F:rRNA binding"/>
    <property type="evidence" value="ECO:0007669"/>
    <property type="project" value="UniProtKB-UniRule"/>
</dbReference>
<evidence type="ECO:0000256" key="2">
    <source>
        <dbReference type="ARBA" id="ARBA00022980"/>
    </source>
</evidence>
<comment type="caution">
    <text evidence="5">The sequence shown here is derived from an EMBL/GenBank/DDBJ whole genome shotgun (WGS) entry which is preliminary data.</text>
</comment>
<keyword evidence="4" id="KW-0694">RNA-binding</keyword>
<dbReference type="NCBIfam" id="NF004363">
    <property type="entry name" value="PRK05738.2-4"/>
    <property type="match status" value="1"/>
</dbReference>
<dbReference type="GO" id="GO:0006412">
    <property type="term" value="P:translation"/>
    <property type="evidence" value="ECO:0007669"/>
    <property type="project" value="UniProtKB-UniRule"/>
</dbReference>
<dbReference type="SUPFAM" id="SSF54189">
    <property type="entry name" value="Ribosomal proteins S24e, L23 and L15e"/>
    <property type="match status" value="1"/>
</dbReference>
<protein>
    <recommendedName>
        <fullName evidence="4">Large ribosomal subunit protein uL23</fullName>
    </recommendedName>
</protein>
<keyword evidence="4" id="KW-0699">rRNA-binding</keyword>
<name>A0A1F8H612_9BACT</name>
<gene>
    <name evidence="4" type="primary">rplW</name>
    <name evidence="5" type="ORF">A3I39_00775</name>
</gene>
<proteinExistence type="inferred from homology"/>
<dbReference type="InterPro" id="IPR012678">
    <property type="entry name" value="Ribosomal_uL23/eL15/eS24_sf"/>
</dbReference>
<dbReference type="Proteomes" id="UP000178155">
    <property type="component" value="Unassembled WGS sequence"/>
</dbReference>
<evidence type="ECO:0000256" key="4">
    <source>
        <dbReference type="HAMAP-Rule" id="MF_01369"/>
    </source>
</evidence>
<dbReference type="Gene3D" id="3.30.70.330">
    <property type="match status" value="1"/>
</dbReference>
<dbReference type="HAMAP" id="MF_01369_B">
    <property type="entry name" value="Ribosomal_uL23_B"/>
    <property type="match status" value="1"/>
</dbReference>
<comment type="similarity">
    <text evidence="1 4">Belongs to the universal ribosomal protein uL23 family.</text>
</comment>
<reference evidence="5 6" key="1">
    <citation type="journal article" date="2016" name="Nat. Commun.">
        <title>Thousands of microbial genomes shed light on interconnected biogeochemical processes in an aquifer system.</title>
        <authorList>
            <person name="Anantharaman K."/>
            <person name="Brown C.T."/>
            <person name="Hug L.A."/>
            <person name="Sharon I."/>
            <person name="Castelle C.J."/>
            <person name="Probst A.J."/>
            <person name="Thomas B.C."/>
            <person name="Singh A."/>
            <person name="Wilkins M.J."/>
            <person name="Karaoz U."/>
            <person name="Brodie E.L."/>
            <person name="Williams K.H."/>
            <person name="Hubbard S.S."/>
            <person name="Banfield J.F."/>
        </authorList>
    </citation>
    <scope>NUCLEOTIDE SEQUENCE [LARGE SCALE GENOMIC DNA]</scope>
</reference>
<dbReference type="GO" id="GO:0003735">
    <property type="term" value="F:structural constituent of ribosome"/>
    <property type="evidence" value="ECO:0007669"/>
    <property type="project" value="InterPro"/>
</dbReference>
<organism evidence="5 6">
    <name type="scientific">Candidatus Yanofskybacteria bacterium RIFCSPLOWO2_02_FULL_47_9b</name>
    <dbReference type="NCBI Taxonomy" id="1802708"/>
    <lineage>
        <taxon>Bacteria</taxon>
        <taxon>Candidatus Yanofskyibacteriota</taxon>
    </lineage>
</organism>
<dbReference type="Pfam" id="PF00276">
    <property type="entry name" value="Ribosomal_L23"/>
    <property type="match status" value="1"/>
</dbReference>
<comment type="subunit">
    <text evidence="4">Part of the 50S ribosomal subunit. Contacts protein L29, and trigger factor when it is bound to the ribosome.</text>
</comment>
<evidence type="ECO:0000256" key="3">
    <source>
        <dbReference type="ARBA" id="ARBA00023274"/>
    </source>
</evidence>
<dbReference type="InterPro" id="IPR012677">
    <property type="entry name" value="Nucleotide-bd_a/b_plait_sf"/>
</dbReference>
<comment type="function">
    <text evidence="4">One of the early assembly proteins it binds 23S rRNA. One of the proteins that surrounds the polypeptide exit tunnel on the outside of the ribosome. Forms the main docking site for trigger factor binding to the ribosome.</text>
</comment>
<dbReference type="AlphaFoldDB" id="A0A1F8H612"/>
<evidence type="ECO:0000256" key="1">
    <source>
        <dbReference type="ARBA" id="ARBA00006700"/>
    </source>
</evidence>
<dbReference type="GO" id="GO:1990904">
    <property type="term" value="C:ribonucleoprotein complex"/>
    <property type="evidence" value="ECO:0007669"/>
    <property type="project" value="UniProtKB-KW"/>
</dbReference>
<evidence type="ECO:0000313" key="6">
    <source>
        <dbReference type="Proteomes" id="UP000178155"/>
    </source>
</evidence>
<keyword evidence="3 4" id="KW-0687">Ribonucleoprotein</keyword>
<dbReference type="EMBL" id="MGKW01000041">
    <property type="protein sequence ID" value="OGN33012.1"/>
    <property type="molecule type" value="Genomic_DNA"/>
</dbReference>
<dbReference type="InterPro" id="IPR013025">
    <property type="entry name" value="Ribosomal_uL23-like"/>
</dbReference>
<keyword evidence="2 4" id="KW-0689">Ribosomal protein</keyword>
<sequence>MTLIKRIYISEKATKAKNFNQYVFEVERNAVRPEIKKEIQKKYNVHVIKINVLNMPSKSITVGRHEGTKAGFRKAMVTLKAGETIAES</sequence>
<evidence type="ECO:0000313" key="5">
    <source>
        <dbReference type="EMBL" id="OGN33012.1"/>
    </source>
</evidence>
<accession>A0A1F8H612</accession>
<dbReference type="GO" id="GO:0005840">
    <property type="term" value="C:ribosome"/>
    <property type="evidence" value="ECO:0007669"/>
    <property type="project" value="UniProtKB-KW"/>
</dbReference>